<dbReference type="InterPro" id="IPR041633">
    <property type="entry name" value="Polbeta"/>
</dbReference>
<dbReference type="InterPro" id="IPR043519">
    <property type="entry name" value="NT_sf"/>
</dbReference>
<sequence>MQMRVGRVISLNVKLVCETAEVMLQNKRYLYVGFMCHQTIEKVFKAYKALVKEYFPVEKVYLFGSYAKDSFREDSDIDVAVVVNHIEGDYFSIHPLLWKLRRQIDDRIEPVLIERDSDVSNFLEEVSKHGIEIV</sequence>
<feature type="domain" description="Polymerase beta nucleotidyltransferase" evidence="1">
    <location>
        <begin position="48"/>
        <end position="127"/>
    </location>
</feature>
<protein>
    <recommendedName>
        <fullName evidence="1">Polymerase beta nucleotidyltransferase domain-containing protein</fullName>
    </recommendedName>
</protein>
<dbReference type="Pfam" id="PF18765">
    <property type="entry name" value="Polbeta"/>
    <property type="match status" value="1"/>
</dbReference>
<gene>
    <name evidence="2" type="ORF">EZS27_010168</name>
</gene>
<reference evidence="2" key="1">
    <citation type="submission" date="2019-03" db="EMBL/GenBank/DDBJ databases">
        <title>Single cell metagenomics reveals metabolic interactions within the superorganism composed of flagellate Streblomastix strix and complex community of Bacteroidetes bacteria on its surface.</title>
        <authorList>
            <person name="Treitli S.C."/>
            <person name="Kolisko M."/>
            <person name="Husnik F."/>
            <person name="Keeling P."/>
            <person name="Hampl V."/>
        </authorList>
    </citation>
    <scope>NUCLEOTIDE SEQUENCE</scope>
    <source>
        <strain evidence="2">STM</strain>
    </source>
</reference>
<proteinExistence type="predicted"/>
<dbReference type="EMBL" id="SNRY01000347">
    <property type="protein sequence ID" value="KAA6342067.1"/>
    <property type="molecule type" value="Genomic_DNA"/>
</dbReference>
<evidence type="ECO:0000313" key="2">
    <source>
        <dbReference type="EMBL" id="KAA6342067.1"/>
    </source>
</evidence>
<organism evidence="2">
    <name type="scientific">termite gut metagenome</name>
    <dbReference type="NCBI Taxonomy" id="433724"/>
    <lineage>
        <taxon>unclassified sequences</taxon>
        <taxon>metagenomes</taxon>
        <taxon>organismal metagenomes</taxon>
    </lineage>
</organism>
<evidence type="ECO:0000259" key="1">
    <source>
        <dbReference type="Pfam" id="PF18765"/>
    </source>
</evidence>
<name>A0A5J4S7L7_9ZZZZ</name>
<dbReference type="AlphaFoldDB" id="A0A5J4S7L7"/>
<accession>A0A5J4S7L7</accession>
<comment type="caution">
    <text evidence="2">The sequence shown here is derived from an EMBL/GenBank/DDBJ whole genome shotgun (WGS) entry which is preliminary data.</text>
</comment>
<dbReference type="CDD" id="cd05403">
    <property type="entry name" value="NT_KNTase_like"/>
    <property type="match status" value="1"/>
</dbReference>
<dbReference type="Gene3D" id="3.30.460.10">
    <property type="entry name" value="Beta Polymerase, domain 2"/>
    <property type="match status" value="1"/>
</dbReference>
<dbReference type="SUPFAM" id="SSF81301">
    <property type="entry name" value="Nucleotidyltransferase"/>
    <property type="match status" value="1"/>
</dbReference>